<dbReference type="InterPro" id="IPR000825">
    <property type="entry name" value="SUF_FeS_clus_asmbl_SufBD_core"/>
</dbReference>
<keyword evidence="3" id="KW-1185">Reference proteome</keyword>
<dbReference type="Pfam" id="PF01458">
    <property type="entry name" value="SUFBD_core"/>
    <property type="match status" value="1"/>
</dbReference>
<dbReference type="RefSeq" id="WP_012859751.1">
    <property type="nucleotide sequence ID" value="NC_013517.1"/>
</dbReference>
<dbReference type="KEGG" id="str:Sterm_0267"/>
<proteinExistence type="predicted"/>
<dbReference type="AlphaFoldDB" id="D1AKY6"/>
<organism evidence="2 3">
    <name type="scientific">Sebaldella termitidis (strain ATCC 33386 / NCTC 11300)</name>
    <dbReference type="NCBI Taxonomy" id="526218"/>
    <lineage>
        <taxon>Bacteria</taxon>
        <taxon>Fusobacteriati</taxon>
        <taxon>Fusobacteriota</taxon>
        <taxon>Fusobacteriia</taxon>
        <taxon>Fusobacteriales</taxon>
        <taxon>Leptotrichiaceae</taxon>
        <taxon>Sebaldella</taxon>
    </lineage>
</organism>
<reference evidence="2 3" key="2">
    <citation type="journal article" date="2010" name="Stand. Genomic Sci.">
        <title>Complete genome sequence of Sebaldella termitidis type strain (NCTC 11300).</title>
        <authorList>
            <person name="Harmon-Smith M."/>
            <person name="Celia L."/>
            <person name="Chertkov O."/>
            <person name="Lapidus A."/>
            <person name="Copeland A."/>
            <person name="Glavina Del Rio T."/>
            <person name="Nolan M."/>
            <person name="Lucas S."/>
            <person name="Tice H."/>
            <person name="Cheng J.F."/>
            <person name="Han C."/>
            <person name="Detter J.C."/>
            <person name="Bruce D."/>
            <person name="Goodwin L."/>
            <person name="Pitluck S."/>
            <person name="Pati A."/>
            <person name="Liolios K."/>
            <person name="Ivanova N."/>
            <person name="Mavromatis K."/>
            <person name="Mikhailova N."/>
            <person name="Chen A."/>
            <person name="Palaniappan K."/>
            <person name="Land M."/>
            <person name="Hauser L."/>
            <person name="Chang Y.J."/>
            <person name="Jeffries C.D."/>
            <person name="Brettin T."/>
            <person name="Goker M."/>
            <person name="Beck B."/>
            <person name="Bristow J."/>
            <person name="Eisen J.A."/>
            <person name="Markowitz V."/>
            <person name="Hugenholtz P."/>
            <person name="Kyrpides N.C."/>
            <person name="Klenk H.P."/>
            <person name="Chen F."/>
        </authorList>
    </citation>
    <scope>NUCLEOTIDE SEQUENCE [LARGE SCALE GENOMIC DNA]</scope>
    <source>
        <strain evidence="3">ATCC 33386 / NCTC 11300</strain>
    </source>
</reference>
<protein>
    <submittedName>
        <fullName evidence="2">SufBD protein</fullName>
    </submittedName>
</protein>
<dbReference type="STRING" id="526218.Sterm_0267"/>
<dbReference type="HOGENOM" id="CLU_026231_2_0_0"/>
<dbReference type="InterPro" id="IPR011542">
    <property type="entry name" value="SUF_FeS_clus_asmbl_SufD"/>
</dbReference>
<reference evidence="3" key="1">
    <citation type="submission" date="2009-09" db="EMBL/GenBank/DDBJ databases">
        <title>The complete chromosome of Sebaldella termitidis ATCC 33386.</title>
        <authorList>
            <consortium name="US DOE Joint Genome Institute (JGI-PGF)"/>
            <person name="Lucas S."/>
            <person name="Copeland A."/>
            <person name="Lapidus A."/>
            <person name="Glavina del Rio T."/>
            <person name="Dalin E."/>
            <person name="Tice H."/>
            <person name="Bruce D."/>
            <person name="Goodwin L."/>
            <person name="Pitluck S."/>
            <person name="Kyrpides N."/>
            <person name="Mavromatis K."/>
            <person name="Ivanova N."/>
            <person name="Mikhailova N."/>
            <person name="Sims D."/>
            <person name="Meincke L."/>
            <person name="Brettin T."/>
            <person name="Detter J.C."/>
            <person name="Han C."/>
            <person name="Larimer F."/>
            <person name="Land M."/>
            <person name="Hauser L."/>
            <person name="Markowitz V."/>
            <person name="Cheng J.F."/>
            <person name="Hugenholtz P."/>
            <person name="Woyke T."/>
            <person name="Wu D."/>
            <person name="Eisen J.A."/>
        </authorList>
    </citation>
    <scope>NUCLEOTIDE SEQUENCE [LARGE SCALE GENOMIC DNA]</scope>
    <source>
        <strain evidence="3">ATCC 33386 / NCTC 11300</strain>
    </source>
</reference>
<dbReference type="PANTHER" id="PTHR43575">
    <property type="entry name" value="PROTEIN ABCI7, CHLOROPLASTIC"/>
    <property type="match status" value="1"/>
</dbReference>
<dbReference type="eggNOG" id="COG0719">
    <property type="taxonomic scope" value="Bacteria"/>
</dbReference>
<evidence type="ECO:0000313" key="2">
    <source>
        <dbReference type="EMBL" id="ACZ07152.1"/>
    </source>
</evidence>
<dbReference type="NCBIfam" id="TIGR01981">
    <property type="entry name" value="sufD"/>
    <property type="match status" value="1"/>
</dbReference>
<evidence type="ECO:0000259" key="1">
    <source>
        <dbReference type="Pfam" id="PF01458"/>
    </source>
</evidence>
<dbReference type="GO" id="GO:0016226">
    <property type="term" value="P:iron-sulfur cluster assembly"/>
    <property type="evidence" value="ECO:0007669"/>
    <property type="project" value="InterPro"/>
</dbReference>
<dbReference type="PANTHER" id="PTHR43575:SF1">
    <property type="entry name" value="PROTEIN ABCI7, CHLOROPLASTIC"/>
    <property type="match status" value="1"/>
</dbReference>
<dbReference type="Proteomes" id="UP000000845">
    <property type="component" value="Chromosome"/>
</dbReference>
<accession>D1AKY6</accession>
<gene>
    <name evidence="2" type="ordered locus">Sterm_0267</name>
</gene>
<name>D1AKY6_SEBTE</name>
<evidence type="ECO:0000313" key="3">
    <source>
        <dbReference type="Proteomes" id="UP000000845"/>
    </source>
</evidence>
<dbReference type="InterPro" id="IPR055346">
    <property type="entry name" value="Fe-S_cluster_assembly_SufBD"/>
</dbReference>
<dbReference type="EMBL" id="CP001739">
    <property type="protein sequence ID" value="ACZ07152.1"/>
    <property type="molecule type" value="Genomic_DNA"/>
</dbReference>
<feature type="domain" description="SUF system FeS cluster assembly SufBD core" evidence="1">
    <location>
        <begin position="120"/>
        <end position="348"/>
    </location>
</feature>
<dbReference type="SUPFAM" id="SSF101960">
    <property type="entry name" value="Stabilizer of iron transporter SufD"/>
    <property type="match status" value="1"/>
</dbReference>
<sequence length="375" mass="42774">MFNEDNIKELDNYQFRIDNFRKYSALSAPKWKRIAHNVEVPEDYKKFGGVSVRNTEQDGLTVKDINEAFQDIEKYNNDNEYGLNEFFNSQMFSFYNSGKFIHINERKKLEDTVCINYNFNKENNLLIDYNVIVAEDFSEGTVIINYNSEDDTEAYHNGMIKIIAKPNSKLKIIKIQNLNLNSYNFEGSKAEIFGNADAAIYSMEMGAKVNAVSNKSYLEENGAKIEIWPGYLADKDRKVDLEYSVIFRGRDTSGIIEGRGAVKDTARKVFRGNLYFKKGAAHSVGREGEFAILLDKGVRSDSIPGLFCDEDDVIGEHSASIGKVDEAKLFYLMSRGLSENNAKKLIIESSFKPILNSIDDTDMKNKLLEELEKRI</sequence>
<dbReference type="InterPro" id="IPR037284">
    <property type="entry name" value="SUF_FeS_clus_asmbl_SufBD_sf"/>
</dbReference>